<organism evidence="1 2">
    <name type="scientific">Pseudomonas juntendi</name>
    <dbReference type="NCBI Taxonomy" id="2666183"/>
    <lineage>
        <taxon>Bacteria</taxon>
        <taxon>Pseudomonadati</taxon>
        <taxon>Pseudomonadota</taxon>
        <taxon>Gammaproteobacteria</taxon>
        <taxon>Pseudomonadales</taxon>
        <taxon>Pseudomonadaceae</taxon>
        <taxon>Pseudomonas</taxon>
    </lineage>
</organism>
<reference evidence="1 2" key="1">
    <citation type="submission" date="2024-03" db="EMBL/GenBank/DDBJ databases">
        <title>Pseudomonas juntendi.</title>
        <authorList>
            <person name="Liu Y."/>
        </authorList>
    </citation>
    <scope>NUCLEOTIDE SEQUENCE [LARGE SCALE GENOMIC DNA]</scope>
    <source>
        <strain evidence="1 2">L4046hy</strain>
    </source>
</reference>
<proteinExistence type="predicted"/>
<evidence type="ECO:0000313" key="2">
    <source>
        <dbReference type="Proteomes" id="UP001375228"/>
    </source>
</evidence>
<name>A0ABZ2JN45_9PSED</name>
<protein>
    <submittedName>
        <fullName evidence="1">Uncharacterized protein</fullName>
    </submittedName>
</protein>
<accession>A0ABZ2JN45</accession>
<sequence length="72" mass="8364">MTDPMHLPPKLPEYRWALYCRSDLLDLAHEPAQPMALYRDEQAARSHGQCMWPNTFRVIDLHGEDSPCGNRN</sequence>
<dbReference type="Proteomes" id="UP001375228">
    <property type="component" value="Chromosome"/>
</dbReference>
<dbReference type="RefSeq" id="WP_338725075.1">
    <property type="nucleotide sequence ID" value="NZ_CP146690.1"/>
</dbReference>
<keyword evidence="2" id="KW-1185">Reference proteome</keyword>
<dbReference type="EMBL" id="CP146691">
    <property type="protein sequence ID" value="WWY22859.1"/>
    <property type="molecule type" value="Genomic_DNA"/>
</dbReference>
<gene>
    <name evidence="1" type="ORF">V9385_09750</name>
</gene>
<evidence type="ECO:0000313" key="1">
    <source>
        <dbReference type="EMBL" id="WWY22859.1"/>
    </source>
</evidence>